<dbReference type="OrthoDB" id="6715177at2759"/>
<evidence type="ECO:0000313" key="13">
    <source>
        <dbReference type="Proteomes" id="UP000189580"/>
    </source>
</evidence>
<dbReference type="HAMAP" id="MF_00147_B">
    <property type="entry name" value="TIM_B"/>
    <property type="match status" value="1"/>
</dbReference>
<dbReference type="InterPro" id="IPR000652">
    <property type="entry name" value="Triosephosphate_isomerase"/>
</dbReference>
<dbReference type="InterPro" id="IPR013785">
    <property type="entry name" value="Aldolase_TIM"/>
</dbReference>
<evidence type="ECO:0000313" key="12">
    <source>
        <dbReference type="EMBL" id="ANB12525.1"/>
    </source>
</evidence>
<dbReference type="PANTHER" id="PTHR21139">
    <property type="entry name" value="TRIOSEPHOSPHATE ISOMERASE"/>
    <property type="match status" value="1"/>
</dbReference>
<dbReference type="InterPro" id="IPR035990">
    <property type="entry name" value="TIM_sf"/>
</dbReference>
<dbReference type="CDD" id="cd00311">
    <property type="entry name" value="TIM"/>
    <property type="match status" value="1"/>
</dbReference>
<dbReference type="InterPro" id="IPR020861">
    <property type="entry name" value="Triosephosphate_isomerase_AS"/>
</dbReference>
<evidence type="ECO:0000256" key="1">
    <source>
        <dbReference type="ARBA" id="ARBA00000474"/>
    </source>
</evidence>
<reference evidence="12 13" key="1">
    <citation type="submission" date="2016-02" db="EMBL/GenBank/DDBJ databases">
        <title>Complete genome sequence and transcriptome regulation of the pentose utilising yeast Sugiyamaella lignohabitans.</title>
        <authorList>
            <person name="Bellasio M."/>
            <person name="Peymann A."/>
            <person name="Valli M."/>
            <person name="Sipitzky M."/>
            <person name="Graf A."/>
            <person name="Sauer M."/>
            <person name="Marx H."/>
            <person name="Mattanovich D."/>
        </authorList>
    </citation>
    <scope>NUCLEOTIDE SEQUENCE [LARGE SCALE GENOMIC DNA]</scope>
    <source>
        <strain evidence="12 13">CBS 10342</strain>
    </source>
</reference>
<gene>
    <name evidence="12" type="primary">TPI1</name>
    <name evidence="12" type="ORF">AWJ20_781</name>
</gene>
<evidence type="ECO:0000256" key="4">
    <source>
        <dbReference type="ARBA" id="ARBA00007422"/>
    </source>
</evidence>
<evidence type="ECO:0000256" key="2">
    <source>
        <dbReference type="ARBA" id="ARBA00004680"/>
    </source>
</evidence>
<evidence type="ECO:0000256" key="5">
    <source>
        <dbReference type="ARBA" id="ARBA00011738"/>
    </source>
</evidence>
<dbReference type="GO" id="GO:0004807">
    <property type="term" value="F:triose-phosphate isomerase activity"/>
    <property type="evidence" value="ECO:0007669"/>
    <property type="project" value="UniProtKB-EC"/>
</dbReference>
<dbReference type="SUPFAM" id="SSF51351">
    <property type="entry name" value="Triosephosphate isomerase (TIM)"/>
    <property type="match status" value="1"/>
</dbReference>
<dbReference type="PROSITE" id="PS51440">
    <property type="entry name" value="TIM_2"/>
    <property type="match status" value="1"/>
</dbReference>
<dbReference type="UniPathway" id="UPA00109">
    <property type="reaction ID" value="UER00189"/>
</dbReference>
<dbReference type="EC" id="5.3.1.1" evidence="6 11"/>
<dbReference type="RefSeq" id="XP_018735002.1">
    <property type="nucleotide sequence ID" value="XM_018882744.1"/>
</dbReference>
<proteinExistence type="inferred from homology"/>
<dbReference type="InterPro" id="IPR022896">
    <property type="entry name" value="TrioseP_Isoase_bac/euk"/>
</dbReference>
<evidence type="ECO:0000256" key="6">
    <source>
        <dbReference type="ARBA" id="ARBA00011940"/>
    </source>
</evidence>
<evidence type="ECO:0000256" key="10">
    <source>
        <dbReference type="ARBA" id="ARBA00023235"/>
    </source>
</evidence>
<dbReference type="Gene3D" id="3.20.20.70">
    <property type="entry name" value="Aldolase class I"/>
    <property type="match status" value="1"/>
</dbReference>
<dbReference type="GO" id="GO:0061621">
    <property type="term" value="P:canonical glycolysis"/>
    <property type="evidence" value="ECO:0007669"/>
    <property type="project" value="EnsemblFungi"/>
</dbReference>
<accession>A0A167D613</accession>
<dbReference type="KEGG" id="slb:AWJ20_781"/>
<dbReference type="NCBIfam" id="TIGR00419">
    <property type="entry name" value="tim"/>
    <property type="match status" value="1"/>
</dbReference>
<sequence length="239" mass="25479">MNGTQESIKSIVDNLNAADLDKNVEVVVAPPFPYLLWVKEHLKASNVSISGQNAADRDNGAFTGEVSIAQLKDVGASWVILGHSERRTIIKETDELIATKTKYAIDNGLPVILCIGETFDEKNAGKTISVVQKQLDAVIAKLSKEDWSKVVIAYEPVWAIGTGLAATPEDAQAVHEEIRKYLAEKVGSDIANATRIIYGGSVNGKNAGSLSGKADIDGFLVGGACLKPEFADIVNSNKA</sequence>
<comment type="similarity">
    <text evidence="4 11">Belongs to the triosephosphate isomerase family.</text>
</comment>
<dbReference type="PANTHER" id="PTHR21139:SF41">
    <property type="entry name" value="TRIOSEPHOSPHATE ISOMERASE"/>
    <property type="match status" value="1"/>
</dbReference>
<dbReference type="EMBL" id="CP014501">
    <property type="protein sequence ID" value="ANB12525.1"/>
    <property type="molecule type" value="Genomic_DNA"/>
</dbReference>
<comment type="subunit">
    <text evidence="5">Homodimer.</text>
</comment>
<keyword evidence="9 11" id="KW-0324">Glycolysis</keyword>
<keyword evidence="13" id="KW-1185">Reference proteome</keyword>
<dbReference type="Proteomes" id="UP000189580">
    <property type="component" value="Chromosome a"/>
</dbReference>
<dbReference type="GO" id="GO:0046166">
    <property type="term" value="P:glyceraldehyde-3-phosphate biosynthetic process"/>
    <property type="evidence" value="ECO:0007669"/>
    <property type="project" value="TreeGrafter"/>
</dbReference>
<protein>
    <recommendedName>
        <fullName evidence="7 11">Triosephosphate isomerase</fullName>
        <ecNumber evidence="6 11">5.3.1.1</ecNumber>
    </recommendedName>
</protein>
<comment type="pathway">
    <text evidence="3 11">Carbohydrate biosynthesis; gluconeogenesis.</text>
</comment>
<keyword evidence="8 11" id="KW-0312">Gluconeogenesis</keyword>
<keyword evidence="10 11" id="KW-0413">Isomerase</keyword>
<evidence type="ECO:0000256" key="7">
    <source>
        <dbReference type="ARBA" id="ARBA00019397"/>
    </source>
</evidence>
<dbReference type="PROSITE" id="PS00171">
    <property type="entry name" value="TIM_1"/>
    <property type="match status" value="1"/>
</dbReference>
<evidence type="ECO:0000256" key="3">
    <source>
        <dbReference type="ARBA" id="ARBA00004742"/>
    </source>
</evidence>
<evidence type="ECO:0000256" key="9">
    <source>
        <dbReference type="ARBA" id="ARBA00023152"/>
    </source>
</evidence>
<comment type="pathway">
    <text evidence="2 11">Carbohydrate degradation; glycolysis; D-glyceraldehyde 3-phosphate from glycerone phosphate: step 1/1.</text>
</comment>
<organism evidence="12 13">
    <name type="scientific">Sugiyamaella lignohabitans</name>
    <dbReference type="NCBI Taxonomy" id="796027"/>
    <lineage>
        <taxon>Eukaryota</taxon>
        <taxon>Fungi</taxon>
        <taxon>Dikarya</taxon>
        <taxon>Ascomycota</taxon>
        <taxon>Saccharomycotina</taxon>
        <taxon>Dipodascomycetes</taxon>
        <taxon>Dipodascales</taxon>
        <taxon>Trichomonascaceae</taxon>
        <taxon>Sugiyamaella</taxon>
    </lineage>
</organism>
<name>A0A167D613_9ASCO</name>
<comment type="catalytic activity">
    <reaction evidence="1 11">
        <text>D-glyceraldehyde 3-phosphate = dihydroxyacetone phosphate</text>
        <dbReference type="Rhea" id="RHEA:18585"/>
        <dbReference type="ChEBI" id="CHEBI:57642"/>
        <dbReference type="ChEBI" id="CHEBI:59776"/>
        <dbReference type="EC" id="5.3.1.1"/>
    </reaction>
</comment>
<dbReference type="UniPathway" id="UPA00138"/>
<dbReference type="FunFam" id="3.20.20.70:FF:000020">
    <property type="entry name" value="Triosephosphate isomerase"/>
    <property type="match status" value="1"/>
</dbReference>
<dbReference type="GO" id="GO:0006094">
    <property type="term" value="P:gluconeogenesis"/>
    <property type="evidence" value="ECO:0007669"/>
    <property type="project" value="UniProtKB-UniPathway"/>
</dbReference>
<dbReference type="GO" id="GO:0005829">
    <property type="term" value="C:cytosol"/>
    <property type="evidence" value="ECO:0007669"/>
    <property type="project" value="TreeGrafter"/>
</dbReference>
<dbReference type="AlphaFoldDB" id="A0A167D613"/>
<dbReference type="GO" id="GO:0019563">
    <property type="term" value="P:glycerol catabolic process"/>
    <property type="evidence" value="ECO:0007669"/>
    <property type="project" value="TreeGrafter"/>
</dbReference>
<evidence type="ECO:0000256" key="11">
    <source>
        <dbReference type="RuleBase" id="RU363013"/>
    </source>
</evidence>
<dbReference type="GeneID" id="30037851"/>
<dbReference type="Pfam" id="PF00121">
    <property type="entry name" value="TIM"/>
    <property type="match status" value="1"/>
</dbReference>
<evidence type="ECO:0000256" key="8">
    <source>
        <dbReference type="ARBA" id="ARBA00022432"/>
    </source>
</evidence>